<protein>
    <recommendedName>
        <fullName evidence="6">fructokinase</fullName>
        <ecNumber evidence="6">2.7.1.4</ecNumber>
    </recommendedName>
</protein>
<dbReference type="Pfam" id="PF00480">
    <property type="entry name" value="ROK"/>
    <property type="match status" value="1"/>
</dbReference>
<dbReference type="AlphaFoldDB" id="A0A918VSM5"/>
<evidence type="ECO:0000256" key="1">
    <source>
        <dbReference type="ARBA" id="ARBA00001946"/>
    </source>
</evidence>
<evidence type="ECO:0000256" key="5">
    <source>
        <dbReference type="ARBA" id="ARBA00023277"/>
    </source>
</evidence>
<sequence length="297" mass="30949">MAERFGAIEVGGTKVVCGVGADPLNFDTVVRIETRDPDSTMAEVVDFFRTAQTKSGPISGIGVASFGPLNVDPRDPRYGQFFATPKPGWSEYPLRQGLLDALGLPVSVTTDVNGALLAEAAYGAALGVSNAVYVTVGTGLGAGILVNDLLVSGFMHPEVGHMRVPAHGVEGSCPFHKNCLEGLVCGPAIAKRAGKPAEQLATNDPLWDDIAINLADMCVNLLCVLSTERIILGGGVMQAPGLLEKVRTQTETRLAGYLPVNSELDGFDTVIVAPGLAELSGLTGALRLIQTAPSNPI</sequence>
<dbReference type="EC" id="2.7.1.4" evidence="6"/>
<evidence type="ECO:0000256" key="7">
    <source>
        <dbReference type="ARBA" id="ARBA00048451"/>
    </source>
</evidence>
<dbReference type="CDD" id="cd24067">
    <property type="entry name" value="ASKHA_NBD_ROK_BsFRK-like"/>
    <property type="match status" value="1"/>
</dbReference>
<dbReference type="InterPro" id="IPR000600">
    <property type="entry name" value="ROK"/>
</dbReference>
<evidence type="ECO:0000313" key="8">
    <source>
        <dbReference type="EMBL" id="GHA19132.1"/>
    </source>
</evidence>
<keyword evidence="4" id="KW-0460">Magnesium</keyword>
<accession>A0A918VSM5</accession>
<reference evidence="8" key="2">
    <citation type="submission" date="2020-09" db="EMBL/GenBank/DDBJ databases">
        <authorList>
            <person name="Sun Q."/>
            <person name="Kim S."/>
        </authorList>
    </citation>
    <scope>NUCLEOTIDE SEQUENCE</scope>
    <source>
        <strain evidence="8">KCTC 12711</strain>
    </source>
</reference>
<comment type="caution">
    <text evidence="8">The sequence shown here is derived from an EMBL/GenBank/DDBJ whole genome shotgun (WGS) entry which is preliminary data.</text>
</comment>
<evidence type="ECO:0000256" key="2">
    <source>
        <dbReference type="ARBA" id="ARBA00022723"/>
    </source>
</evidence>
<dbReference type="InterPro" id="IPR051804">
    <property type="entry name" value="Carb_Metab_Reg_Kinase/Isom"/>
</dbReference>
<evidence type="ECO:0000256" key="6">
    <source>
        <dbReference type="ARBA" id="ARBA00038887"/>
    </source>
</evidence>
<dbReference type="EMBL" id="BMXA01000007">
    <property type="protein sequence ID" value="GHA19132.1"/>
    <property type="molecule type" value="Genomic_DNA"/>
</dbReference>
<reference evidence="8" key="1">
    <citation type="journal article" date="2014" name="Int. J. Syst. Evol. Microbiol.">
        <title>Complete genome sequence of Corynebacterium casei LMG S-19264T (=DSM 44701T), isolated from a smear-ripened cheese.</title>
        <authorList>
            <consortium name="US DOE Joint Genome Institute (JGI-PGF)"/>
            <person name="Walter F."/>
            <person name="Albersmeier A."/>
            <person name="Kalinowski J."/>
            <person name="Ruckert C."/>
        </authorList>
    </citation>
    <scope>NUCLEOTIDE SEQUENCE</scope>
    <source>
        <strain evidence="8">KCTC 12711</strain>
    </source>
</reference>
<comment type="cofactor">
    <cofactor evidence="1">
        <name>Mg(2+)</name>
        <dbReference type="ChEBI" id="CHEBI:18420"/>
    </cofactor>
</comment>
<keyword evidence="9" id="KW-1185">Reference proteome</keyword>
<keyword evidence="5" id="KW-0119">Carbohydrate metabolism</keyword>
<comment type="catalytic activity">
    <reaction evidence="7">
        <text>D-fructose + ATP = D-fructose 6-phosphate + ADP + H(+)</text>
        <dbReference type="Rhea" id="RHEA:16125"/>
        <dbReference type="ChEBI" id="CHEBI:15378"/>
        <dbReference type="ChEBI" id="CHEBI:30616"/>
        <dbReference type="ChEBI" id="CHEBI:37721"/>
        <dbReference type="ChEBI" id="CHEBI:61527"/>
        <dbReference type="ChEBI" id="CHEBI:456216"/>
        <dbReference type="EC" id="2.7.1.4"/>
    </reaction>
</comment>
<proteinExistence type="predicted"/>
<dbReference type="Proteomes" id="UP000614811">
    <property type="component" value="Unassembled WGS sequence"/>
</dbReference>
<dbReference type="SUPFAM" id="SSF53067">
    <property type="entry name" value="Actin-like ATPase domain"/>
    <property type="match status" value="1"/>
</dbReference>
<dbReference type="RefSeq" id="WP_189402636.1">
    <property type="nucleotide sequence ID" value="NZ_BMXA01000007.1"/>
</dbReference>
<dbReference type="PROSITE" id="PS01125">
    <property type="entry name" value="ROK"/>
    <property type="match status" value="1"/>
</dbReference>
<dbReference type="InterPro" id="IPR043129">
    <property type="entry name" value="ATPase_NBD"/>
</dbReference>
<name>A0A918VSM5_9GAMM</name>
<dbReference type="InterPro" id="IPR049874">
    <property type="entry name" value="ROK_cs"/>
</dbReference>
<organism evidence="8 9">
    <name type="scientific">Arenicella chitinivorans</name>
    <dbReference type="NCBI Taxonomy" id="1329800"/>
    <lineage>
        <taxon>Bacteria</taxon>
        <taxon>Pseudomonadati</taxon>
        <taxon>Pseudomonadota</taxon>
        <taxon>Gammaproteobacteria</taxon>
        <taxon>Arenicellales</taxon>
        <taxon>Arenicellaceae</taxon>
        <taxon>Arenicella</taxon>
    </lineage>
</organism>
<dbReference type="PANTHER" id="PTHR42742:SF3">
    <property type="entry name" value="FRUCTOKINASE"/>
    <property type="match status" value="1"/>
</dbReference>
<dbReference type="Gene3D" id="3.30.420.40">
    <property type="match status" value="2"/>
</dbReference>
<evidence type="ECO:0000256" key="3">
    <source>
        <dbReference type="ARBA" id="ARBA00022833"/>
    </source>
</evidence>
<evidence type="ECO:0000256" key="4">
    <source>
        <dbReference type="ARBA" id="ARBA00022842"/>
    </source>
</evidence>
<gene>
    <name evidence="8" type="ORF">GCM10008090_31140</name>
</gene>
<dbReference type="PANTHER" id="PTHR42742">
    <property type="entry name" value="TRANSCRIPTIONAL REPRESSOR MPRA"/>
    <property type="match status" value="1"/>
</dbReference>
<evidence type="ECO:0000313" key="9">
    <source>
        <dbReference type="Proteomes" id="UP000614811"/>
    </source>
</evidence>
<dbReference type="GO" id="GO:0046872">
    <property type="term" value="F:metal ion binding"/>
    <property type="evidence" value="ECO:0007669"/>
    <property type="project" value="UniProtKB-KW"/>
</dbReference>
<keyword evidence="2" id="KW-0479">Metal-binding</keyword>
<dbReference type="GO" id="GO:0008865">
    <property type="term" value="F:fructokinase activity"/>
    <property type="evidence" value="ECO:0007669"/>
    <property type="project" value="UniProtKB-EC"/>
</dbReference>
<keyword evidence="3" id="KW-0862">Zinc</keyword>